<keyword evidence="1" id="KW-0131">Cell cycle</keyword>
<proteinExistence type="predicted"/>
<reference evidence="1" key="1">
    <citation type="submission" date="2023-07" db="EMBL/GenBank/DDBJ databases">
        <title>Genome content predicts the carbon catabolic preferences of heterotrophic bacteria.</title>
        <authorList>
            <person name="Gralka M."/>
        </authorList>
    </citation>
    <scope>NUCLEOTIDE SEQUENCE</scope>
    <source>
        <strain evidence="1">I3M17_2</strain>
    </source>
</reference>
<evidence type="ECO:0000313" key="2">
    <source>
        <dbReference type="Proteomes" id="UP001169760"/>
    </source>
</evidence>
<dbReference type="GO" id="GO:0032153">
    <property type="term" value="C:cell division site"/>
    <property type="evidence" value="ECO:0007669"/>
    <property type="project" value="TreeGrafter"/>
</dbReference>
<organism evidence="1 2">
    <name type="scientific">Saccharophagus degradans</name>
    <dbReference type="NCBI Taxonomy" id="86304"/>
    <lineage>
        <taxon>Bacteria</taxon>
        <taxon>Pseudomonadati</taxon>
        <taxon>Pseudomonadota</taxon>
        <taxon>Gammaproteobacteria</taxon>
        <taxon>Cellvibrionales</taxon>
        <taxon>Cellvibrionaceae</taxon>
        <taxon>Saccharophagus</taxon>
    </lineage>
</organism>
<dbReference type="RefSeq" id="WP_216064518.1">
    <property type="nucleotide sequence ID" value="NZ_CP123764.1"/>
</dbReference>
<dbReference type="Pfam" id="PF05164">
    <property type="entry name" value="ZapA"/>
    <property type="match status" value="1"/>
</dbReference>
<accession>A0AAW7XBE7</accession>
<dbReference type="GO" id="GO:0000917">
    <property type="term" value="P:division septum assembly"/>
    <property type="evidence" value="ECO:0007669"/>
    <property type="project" value="TreeGrafter"/>
</dbReference>
<dbReference type="GO" id="GO:0030428">
    <property type="term" value="C:cell septum"/>
    <property type="evidence" value="ECO:0007669"/>
    <property type="project" value="TreeGrafter"/>
</dbReference>
<dbReference type="PANTHER" id="PTHR34981:SF1">
    <property type="entry name" value="CELL DIVISION PROTEIN ZAPA"/>
    <property type="match status" value="1"/>
</dbReference>
<gene>
    <name evidence="1" type="ORF">Q4521_14450</name>
</gene>
<dbReference type="GO" id="GO:0005829">
    <property type="term" value="C:cytosol"/>
    <property type="evidence" value="ECO:0007669"/>
    <property type="project" value="TreeGrafter"/>
</dbReference>
<dbReference type="InterPro" id="IPR007838">
    <property type="entry name" value="Cell_div_ZapA-like"/>
</dbReference>
<dbReference type="EMBL" id="JAUOPB010000010">
    <property type="protein sequence ID" value="MDO6423679.1"/>
    <property type="molecule type" value="Genomic_DNA"/>
</dbReference>
<dbReference type="AlphaFoldDB" id="A0AAW7XBE7"/>
<name>A0AAW7XBE7_9GAMM</name>
<dbReference type="GO" id="GO:0000921">
    <property type="term" value="P:septin ring assembly"/>
    <property type="evidence" value="ECO:0007669"/>
    <property type="project" value="TreeGrafter"/>
</dbReference>
<protein>
    <submittedName>
        <fullName evidence="1">Cell division protein ZapA</fullName>
    </submittedName>
</protein>
<dbReference type="PANTHER" id="PTHR34981">
    <property type="entry name" value="CELL DIVISION PROTEIN ZAPA"/>
    <property type="match status" value="1"/>
</dbReference>
<keyword evidence="1" id="KW-0132">Cell division</keyword>
<dbReference type="GO" id="GO:0043093">
    <property type="term" value="P:FtsZ-dependent cytokinesis"/>
    <property type="evidence" value="ECO:0007669"/>
    <property type="project" value="TreeGrafter"/>
</dbReference>
<comment type="caution">
    <text evidence="1">The sequence shown here is derived from an EMBL/GenBank/DDBJ whole genome shotgun (WGS) entry which is preliminary data.</text>
</comment>
<evidence type="ECO:0000313" key="1">
    <source>
        <dbReference type="EMBL" id="MDO6423679.1"/>
    </source>
</evidence>
<dbReference type="Proteomes" id="UP001169760">
    <property type="component" value="Unassembled WGS sequence"/>
</dbReference>
<sequence>MTDSNRVYVNILDKDYQIACPAEERDALHRAAEELDERMRAIRNTGSIIGLERIAVMAALNLCHELQQQRKNTAKPNDAESISRMMKKIDKVLTSHE</sequence>